<dbReference type="Gene3D" id="1.10.10.10">
    <property type="entry name" value="Winged helix-like DNA-binding domain superfamily/Winged helix DNA-binding domain"/>
    <property type="match status" value="1"/>
</dbReference>
<dbReference type="GO" id="GO:0003677">
    <property type="term" value="F:DNA binding"/>
    <property type="evidence" value="ECO:0007669"/>
    <property type="project" value="UniProtKB-KW"/>
</dbReference>
<dbReference type="AlphaFoldDB" id="A0A1H3VUY5"/>
<dbReference type="PANTHER" id="PTHR35807">
    <property type="entry name" value="TRANSCRIPTIONAL REGULATOR REDD-RELATED"/>
    <property type="match status" value="1"/>
</dbReference>
<protein>
    <submittedName>
        <fullName evidence="2">DNA-binding transcriptional activator of the SARP family</fullName>
    </submittedName>
</protein>
<dbReference type="Gene3D" id="1.25.40.10">
    <property type="entry name" value="Tetratricopeptide repeat domain"/>
    <property type="match status" value="1"/>
</dbReference>
<dbReference type="EMBL" id="FNQM01000001">
    <property type="protein sequence ID" value="SDZ78586.1"/>
    <property type="molecule type" value="Genomic_DNA"/>
</dbReference>
<keyword evidence="3" id="KW-1185">Reference proteome</keyword>
<proteinExistence type="predicted"/>
<feature type="domain" description="Bacterial transcriptional activator" evidence="1">
    <location>
        <begin position="110"/>
        <end position="245"/>
    </location>
</feature>
<dbReference type="RefSeq" id="WP_139283951.1">
    <property type="nucleotide sequence ID" value="NZ_FNQM01000001.1"/>
</dbReference>
<reference evidence="2 3" key="1">
    <citation type="submission" date="2016-10" db="EMBL/GenBank/DDBJ databases">
        <authorList>
            <person name="de Groot N.N."/>
        </authorList>
    </citation>
    <scope>NUCLEOTIDE SEQUENCE [LARGE SCALE GENOMIC DNA]</scope>
    <source>
        <strain evidence="2 3">DSM 15345</strain>
    </source>
</reference>
<dbReference type="SUPFAM" id="SSF48452">
    <property type="entry name" value="TPR-like"/>
    <property type="match status" value="2"/>
</dbReference>
<keyword evidence="2" id="KW-0238">DNA-binding</keyword>
<organism evidence="2 3">
    <name type="scientific">Rubrimonas cliftonensis</name>
    <dbReference type="NCBI Taxonomy" id="89524"/>
    <lineage>
        <taxon>Bacteria</taxon>
        <taxon>Pseudomonadati</taxon>
        <taxon>Pseudomonadota</taxon>
        <taxon>Alphaproteobacteria</taxon>
        <taxon>Rhodobacterales</taxon>
        <taxon>Paracoccaceae</taxon>
        <taxon>Rubrimonas</taxon>
    </lineage>
</organism>
<evidence type="ECO:0000313" key="2">
    <source>
        <dbReference type="EMBL" id="SDZ78586.1"/>
    </source>
</evidence>
<name>A0A1H3VUY5_9RHOB</name>
<dbReference type="SUPFAM" id="SSF46894">
    <property type="entry name" value="C-terminal effector domain of the bipartite response regulators"/>
    <property type="match status" value="1"/>
</dbReference>
<dbReference type="Pfam" id="PF03704">
    <property type="entry name" value="BTAD"/>
    <property type="match status" value="1"/>
</dbReference>
<dbReference type="STRING" id="89524.SAMN05444370_101341"/>
<dbReference type="InterPro" id="IPR036388">
    <property type="entry name" value="WH-like_DNA-bd_sf"/>
</dbReference>
<dbReference type="SMART" id="SM01043">
    <property type="entry name" value="BTAD"/>
    <property type="match status" value="1"/>
</dbReference>
<dbReference type="InterPro" id="IPR011990">
    <property type="entry name" value="TPR-like_helical_dom_sf"/>
</dbReference>
<evidence type="ECO:0000259" key="1">
    <source>
        <dbReference type="SMART" id="SM01043"/>
    </source>
</evidence>
<accession>A0A1H3VUY5</accession>
<dbReference type="InterPro" id="IPR005158">
    <property type="entry name" value="BTAD"/>
</dbReference>
<gene>
    <name evidence="2" type="ORF">SAMN05444370_101341</name>
</gene>
<dbReference type="GO" id="GO:0006355">
    <property type="term" value="P:regulation of DNA-templated transcription"/>
    <property type="evidence" value="ECO:0007669"/>
    <property type="project" value="InterPro"/>
</dbReference>
<dbReference type="OrthoDB" id="7888886at2"/>
<evidence type="ECO:0000313" key="3">
    <source>
        <dbReference type="Proteomes" id="UP000198703"/>
    </source>
</evidence>
<dbReference type="Proteomes" id="UP000198703">
    <property type="component" value="Unassembled WGS sequence"/>
</dbReference>
<sequence>MVQERWRKSATAAHEIRVIGGFALLGADGPVDLRNRKAQAIVAHIALSSPPVQPRERLAFALWSERAAEQARQSLRQTLHDLRRALGAAFDELVDVRRDAVGLRHEAFTVDVLSLVDALEAGAPPPSDIDWAALPQAILPGFDEVDGVFGEWLAARRIALIDRVTAGLEHRLTDADDDAARHAAQALQALEPSHEPACRRLMESDAARGDLRGALKRYAALWDLLDDEFAAEPSPETQALAVKLKSIEAPPPAAVAGGRPALTLSMGEFRLDGVDERHGYLVRGFRQDLIASLTPYREWVVVEPGEGAPPPRADGVYEIEGLAFPSRDGVRLNVTLKESAARRFIWGQQDIDLTIMRWFETCRVTTRRIAAALDVRIAGDRLARRSDVADVSLPLYDKLLKARDLMAQWTPEADQRAEAIFRDILRADPGFSRAQIGIAKIMNSGHIVFPGVRRLRPGESEAVRLAQAAVDADPLDSEALLCLGWSLAMAGRCDEAVAPLLASCEANPTSPSKLASAADALANCGAQADAERYAQTSLDLDLGASRLNWGYRVAVHLHGGRLETAVEAARRSQSTIPLAGGYEAVARARMGDLAGAKEAWARYCGWVRSRWKGAEPPEDAAIARWFVAAPPMVPLLRSALVETVSLVSPVSAA</sequence>
<dbReference type="InterPro" id="IPR016032">
    <property type="entry name" value="Sig_transdc_resp-reg_C-effctor"/>
</dbReference>
<dbReference type="InterPro" id="IPR051677">
    <property type="entry name" value="AfsR-DnrI-RedD_regulator"/>
</dbReference>